<dbReference type="KEGG" id="mxe:MYXE_25800"/>
<dbReference type="EMBL" id="AP022314">
    <property type="protein sequence ID" value="BBU22790.1"/>
    <property type="molecule type" value="Genomic_DNA"/>
</dbReference>
<feature type="compositionally biased region" description="Basic residues" evidence="1">
    <location>
        <begin position="58"/>
        <end position="67"/>
    </location>
</feature>
<reference evidence="2 3" key="1">
    <citation type="submission" date="2019-12" db="EMBL/GenBank/DDBJ databases">
        <title>Complete genome sequence of Mycolicibacterium xenopi str. JCM15661T.</title>
        <authorList>
            <person name="Yoshida M."/>
            <person name="Fukano H."/>
            <person name="Asakura T."/>
            <person name="Hoshino Y."/>
        </authorList>
    </citation>
    <scope>NUCLEOTIDE SEQUENCE [LARGE SCALE GENOMIC DNA]</scope>
    <source>
        <strain evidence="2 3">JCM 15661T</strain>
    </source>
</reference>
<gene>
    <name evidence="2" type="ORF">MYXE_25800</name>
</gene>
<evidence type="ECO:0000313" key="2">
    <source>
        <dbReference type="EMBL" id="BBU22790.1"/>
    </source>
</evidence>
<organism evidence="2 3">
    <name type="scientific">Mycobacterium xenopi</name>
    <dbReference type="NCBI Taxonomy" id="1789"/>
    <lineage>
        <taxon>Bacteria</taxon>
        <taxon>Bacillati</taxon>
        <taxon>Actinomycetota</taxon>
        <taxon>Actinomycetes</taxon>
        <taxon>Mycobacteriales</taxon>
        <taxon>Mycobacteriaceae</taxon>
        <taxon>Mycobacterium</taxon>
    </lineage>
</organism>
<sequence>MTIVKVPFADRGDRTIGAVPGQQPGIGSSDPAVVGTLGTGARYGRDNEGKAADDRTRGPVRRHYSGQ</sequence>
<feature type="region of interest" description="Disordered" evidence="1">
    <location>
        <begin position="14"/>
        <end position="67"/>
    </location>
</feature>
<dbReference type="AlphaFoldDB" id="A0AAD1H1L8"/>
<dbReference type="Proteomes" id="UP000464624">
    <property type="component" value="Chromosome"/>
</dbReference>
<accession>A0AAD1H1L8</accession>
<name>A0AAD1H1L8_MYCXE</name>
<feature type="compositionally biased region" description="Basic and acidic residues" evidence="1">
    <location>
        <begin position="43"/>
        <end position="57"/>
    </location>
</feature>
<proteinExistence type="predicted"/>
<evidence type="ECO:0000313" key="3">
    <source>
        <dbReference type="Proteomes" id="UP000464624"/>
    </source>
</evidence>
<protein>
    <submittedName>
        <fullName evidence="2">Uncharacterized protein</fullName>
    </submittedName>
</protein>
<evidence type="ECO:0000256" key="1">
    <source>
        <dbReference type="SAM" id="MobiDB-lite"/>
    </source>
</evidence>